<evidence type="ECO:0000259" key="2">
    <source>
        <dbReference type="Pfam" id="PF03795"/>
    </source>
</evidence>
<proteinExistence type="inferred from homology"/>
<keyword evidence="4" id="KW-1185">Reference proteome</keyword>
<dbReference type="Pfam" id="PF03795">
    <property type="entry name" value="YCII"/>
    <property type="match status" value="1"/>
</dbReference>
<dbReference type="PANTHER" id="PTHR35174">
    <property type="entry name" value="BLL7171 PROTEIN-RELATED"/>
    <property type="match status" value="1"/>
</dbReference>
<dbReference type="InterPro" id="IPR011008">
    <property type="entry name" value="Dimeric_a/b-barrel"/>
</dbReference>
<gene>
    <name evidence="3" type="ORF">ACIBP5_05525</name>
</gene>
<dbReference type="SUPFAM" id="SSF54909">
    <property type="entry name" value="Dimeric alpha+beta barrel"/>
    <property type="match status" value="1"/>
</dbReference>
<dbReference type="InterPro" id="IPR005545">
    <property type="entry name" value="YCII"/>
</dbReference>
<evidence type="ECO:0000256" key="1">
    <source>
        <dbReference type="ARBA" id="ARBA00007689"/>
    </source>
</evidence>
<feature type="domain" description="YCII-related" evidence="2">
    <location>
        <begin position="7"/>
        <end position="113"/>
    </location>
</feature>
<comment type="similarity">
    <text evidence="1">Belongs to the YciI family.</text>
</comment>
<reference evidence="3 4" key="1">
    <citation type="submission" date="2024-10" db="EMBL/GenBank/DDBJ databases">
        <title>The Natural Products Discovery Center: Release of the First 8490 Sequenced Strains for Exploring Actinobacteria Biosynthetic Diversity.</title>
        <authorList>
            <person name="Kalkreuter E."/>
            <person name="Kautsar S.A."/>
            <person name="Yang D."/>
            <person name="Bader C.D."/>
            <person name="Teijaro C.N."/>
            <person name="Fluegel L."/>
            <person name="Davis C.M."/>
            <person name="Simpson J.R."/>
            <person name="Lauterbach L."/>
            <person name="Steele A.D."/>
            <person name="Gui C."/>
            <person name="Meng S."/>
            <person name="Li G."/>
            <person name="Viehrig K."/>
            <person name="Ye F."/>
            <person name="Su P."/>
            <person name="Kiefer A.F."/>
            <person name="Nichols A."/>
            <person name="Cepeda A.J."/>
            <person name="Yan W."/>
            <person name="Fan B."/>
            <person name="Jiang Y."/>
            <person name="Adhikari A."/>
            <person name="Zheng C.-J."/>
            <person name="Schuster L."/>
            <person name="Cowan T.M."/>
            <person name="Smanski M.J."/>
            <person name="Chevrette M.G."/>
            <person name="De Carvalho L.P.S."/>
            <person name="Shen B."/>
        </authorList>
    </citation>
    <scope>NUCLEOTIDE SEQUENCE [LARGE SCALE GENOMIC DNA]</scope>
    <source>
        <strain evidence="3 4">NPDC049503</strain>
    </source>
</reference>
<dbReference type="Gene3D" id="3.30.70.1060">
    <property type="entry name" value="Dimeric alpha+beta barrel"/>
    <property type="match status" value="1"/>
</dbReference>
<dbReference type="Proteomes" id="UP001612928">
    <property type="component" value="Unassembled WGS sequence"/>
</dbReference>
<evidence type="ECO:0000313" key="3">
    <source>
        <dbReference type="EMBL" id="MFI7439410.1"/>
    </source>
</evidence>
<evidence type="ECO:0000313" key="4">
    <source>
        <dbReference type="Proteomes" id="UP001612928"/>
    </source>
</evidence>
<sequence>MTPEVAMQYALLIYTEPGYHEVLSEAEREAAYAEYFALADDTRYSAGARLQPVETATTVRVVDGRTLTTDGPFADTKEVLGGLCLIEAADLEEALDLAARLPAVRLGAAVEVRPLVPR</sequence>
<dbReference type="RefSeq" id="WP_397018988.1">
    <property type="nucleotide sequence ID" value="NZ_JBITMB010000001.1"/>
</dbReference>
<name>A0ABW7ZXX3_9ACTN</name>
<comment type="caution">
    <text evidence="3">The sequence shown here is derived from an EMBL/GenBank/DDBJ whole genome shotgun (WGS) entry which is preliminary data.</text>
</comment>
<dbReference type="PANTHER" id="PTHR35174:SF3">
    <property type="entry name" value="BLL7171 PROTEIN"/>
    <property type="match status" value="1"/>
</dbReference>
<accession>A0ABW7ZXX3</accession>
<protein>
    <submittedName>
        <fullName evidence="3">YciI family protein</fullName>
    </submittedName>
</protein>
<organism evidence="3 4">
    <name type="scientific">Nonomuraea indica</name>
    <dbReference type="NCBI Taxonomy" id="1581193"/>
    <lineage>
        <taxon>Bacteria</taxon>
        <taxon>Bacillati</taxon>
        <taxon>Actinomycetota</taxon>
        <taxon>Actinomycetes</taxon>
        <taxon>Streptosporangiales</taxon>
        <taxon>Streptosporangiaceae</taxon>
        <taxon>Nonomuraea</taxon>
    </lineage>
</organism>
<dbReference type="EMBL" id="JBITMB010000001">
    <property type="protein sequence ID" value="MFI7439410.1"/>
    <property type="molecule type" value="Genomic_DNA"/>
</dbReference>